<reference evidence="3" key="1">
    <citation type="submission" date="2020-10" db="EMBL/GenBank/DDBJ databases">
        <authorList>
            <person name="Gilroy R."/>
        </authorList>
    </citation>
    <scope>NUCLEOTIDE SEQUENCE</scope>
    <source>
        <strain evidence="3">C6-149</strain>
    </source>
</reference>
<protein>
    <submittedName>
        <fullName evidence="3">ATP-binding cassette domain-containing protein</fullName>
    </submittedName>
</protein>
<dbReference type="Gene3D" id="3.40.50.300">
    <property type="entry name" value="P-loop containing nucleotide triphosphate hydrolases"/>
    <property type="match status" value="1"/>
</dbReference>
<dbReference type="InterPro" id="IPR003439">
    <property type="entry name" value="ABC_transporter-like_ATP-bd"/>
</dbReference>
<dbReference type="GO" id="GO:0016887">
    <property type="term" value="F:ATP hydrolysis activity"/>
    <property type="evidence" value="ECO:0007669"/>
    <property type="project" value="InterPro"/>
</dbReference>
<dbReference type="PANTHER" id="PTHR19211:SF14">
    <property type="entry name" value="ATP-BINDING CASSETTE SUB-FAMILY F MEMBER 1"/>
    <property type="match status" value="1"/>
</dbReference>
<dbReference type="SUPFAM" id="SSF52540">
    <property type="entry name" value="P-loop containing nucleoside triphosphate hydrolases"/>
    <property type="match status" value="1"/>
</dbReference>
<dbReference type="InterPro" id="IPR027417">
    <property type="entry name" value="P-loop_NTPase"/>
</dbReference>
<evidence type="ECO:0000313" key="3">
    <source>
        <dbReference type="EMBL" id="MBO8440881.1"/>
    </source>
</evidence>
<dbReference type="InterPro" id="IPR050611">
    <property type="entry name" value="ABCF"/>
</dbReference>
<accession>A0A9D9H7E0</accession>
<keyword evidence="3" id="KW-0067">ATP-binding</keyword>
<feature type="domain" description="ABC transporter" evidence="2">
    <location>
        <begin position="2"/>
        <end position="202"/>
    </location>
</feature>
<keyword evidence="1" id="KW-0677">Repeat</keyword>
<dbReference type="Proteomes" id="UP000823614">
    <property type="component" value="Unassembled WGS sequence"/>
</dbReference>
<dbReference type="PROSITE" id="PS00211">
    <property type="entry name" value="ABC_TRANSPORTER_1"/>
    <property type="match status" value="1"/>
</dbReference>
<dbReference type="EMBL" id="JADIMP010000006">
    <property type="protein sequence ID" value="MBO8440881.1"/>
    <property type="molecule type" value="Genomic_DNA"/>
</dbReference>
<sequence>MLQIKNLQFKNISYPKSIIIKNVPMTFLTGTSGRGKSTLLKLINGSLVAEQGEFFLNQYNLTEIDPIKRRKLINLVSQEPFLFNKSIIDNFKKYYNYCEEKIISNEDMKFFLNLCQINFDLNAKCQTLSGGEKQRVFMAICLSFKSPIILLDEPTSSLDSETAINLLSNLKEYFSKNKIYSLIICHNQNLVNKFADDEIHLD</sequence>
<reference evidence="3" key="2">
    <citation type="journal article" date="2021" name="PeerJ">
        <title>Extensive microbial diversity within the chicken gut microbiome revealed by metagenomics and culture.</title>
        <authorList>
            <person name="Gilroy R."/>
            <person name="Ravi A."/>
            <person name="Getino M."/>
            <person name="Pursley I."/>
            <person name="Horton D.L."/>
            <person name="Alikhan N.F."/>
            <person name="Baker D."/>
            <person name="Gharbi K."/>
            <person name="Hall N."/>
            <person name="Watson M."/>
            <person name="Adriaenssens E.M."/>
            <person name="Foster-Nyarko E."/>
            <person name="Jarju S."/>
            <person name="Secka A."/>
            <person name="Antonio M."/>
            <person name="Oren A."/>
            <person name="Chaudhuri R.R."/>
            <person name="La Ragione R."/>
            <person name="Hildebrand F."/>
            <person name="Pallen M.J."/>
        </authorList>
    </citation>
    <scope>NUCLEOTIDE SEQUENCE</scope>
    <source>
        <strain evidence="3">C6-149</strain>
    </source>
</reference>
<comment type="caution">
    <text evidence="3">The sequence shown here is derived from an EMBL/GenBank/DDBJ whole genome shotgun (WGS) entry which is preliminary data.</text>
</comment>
<organism evidence="3 4">
    <name type="scientific">Candidatus Gallilactobacillus intestinavium</name>
    <dbReference type="NCBI Taxonomy" id="2840838"/>
    <lineage>
        <taxon>Bacteria</taxon>
        <taxon>Bacillati</taxon>
        <taxon>Bacillota</taxon>
        <taxon>Bacilli</taxon>
        <taxon>Lactobacillales</taxon>
        <taxon>Lactobacillaceae</taxon>
        <taxon>Lactobacillaceae incertae sedis</taxon>
        <taxon>Candidatus Gallilactobacillus</taxon>
    </lineage>
</organism>
<name>A0A9D9H7E0_9LACO</name>
<dbReference type="PROSITE" id="PS50893">
    <property type="entry name" value="ABC_TRANSPORTER_2"/>
    <property type="match status" value="1"/>
</dbReference>
<evidence type="ECO:0000256" key="1">
    <source>
        <dbReference type="ARBA" id="ARBA00022737"/>
    </source>
</evidence>
<proteinExistence type="predicted"/>
<evidence type="ECO:0000259" key="2">
    <source>
        <dbReference type="PROSITE" id="PS50893"/>
    </source>
</evidence>
<evidence type="ECO:0000313" key="4">
    <source>
        <dbReference type="Proteomes" id="UP000823614"/>
    </source>
</evidence>
<dbReference type="PANTHER" id="PTHR19211">
    <property type="entry name" value="ATP-BINDING TRANSPORT PROTEIN-RELATED"/>
    <property type="match status" value="1"/>
</dbReference>
<dbReference type="InterPro" id="IPR017871">
    <property type="entry name" value="ABC_transporter-like_CS"/>
</dbReference>
<keyword evidence="3" id="KW-0547">Nucleotide-binding</keyword>
<dbReference type="AlphaFoldDB" id="A0A9D9H7E0"/>
<dbReference type="GO" id="GO:0005524">
    <property type="term" value="F:ATP binding"/>
    <property type="evidence" value="ECO:0007669"/>
    <property type="project" value="UniProtKB-KW"/>
</dbReference>
<gene>
    <name evidence="3" type="ORF">IAA89_00290</name>
</gene>
<dbReference type="Pfam" id="PF00005">
    <property type="entry name" value="ABC_tran"/>
    <property type="match status" value="1"/>
</dbReference>